<evidence type="ECO:0000256" key="9">
    <source>
        <dbReference type="ARBA" id="ARBA00023012"/>
    </source>
</evidence>
<evidence type="ECO:0000256" key="8">
    <source>
        <dbReference type="ARBA" id="ARBA00022989"/>
    </source>
</evidence>
<name>A0A2D2CX03_METT3</name>
<dbReference type="InterPro" id="IPR005467">
    <property type="entry name" value="His_kinase_dom"/>
</dbReference>
<protein>
    <recommendedName>
        <fullName evidence="3">histidine kinase</fullName>
        <ecNumber evidence="3">2.7.13.3</ecNumber>
    </recommendedName>
</protein>
<dbReference type="Pfam" id="PF02518">
    <property type="entry name" value="HATPase_c"/>
    <property type="match status" value="1"/>
</dbReference>
<evidence type="ECO:0000256" key="3">
    <source>
        <dbReference type="ARBA" id="ARBA00012438"/>
    </source>
</evidence>
<keyword evidence="10 11" id="KW-0472">Membrane</keyword>
<dbReference type="EMBL" id="CP023737">
    <property type="protein sequence ID" value="ATQ67206.1"/>
    <property type="molecule type" value="Genomic_DNA"/>
</dbReference>
<evidence type="ECO:0000256" key="7">
    <source>
        <dbReference type="ARBA" id="ARBA00022777"/>
    </source>
</evidence>
<dbReference type="CDD" id="cd00075">
    <property type="entry name" value="HATPase"/>
    <property type="match status" value="1"/>
</dbReference>
<dbReference type="InterPro" id="IPR003661">
    <property type="entry name" value="HisK_dim/P_dom"/>
</dbReference>
<dbReference type="GO" id="GO:0016020">
    <property type="term" value="C:membrane"/>
    <property type="evidence" value="ECO:0007669"/>
    <property type="project" value="UniProtKB-SubCell"/>
</dbReference>
<evidence type="ECO:0000256" key="4">
    <source>
        <dbReference type="ARBA" id="ARBA00022553"/>
    </source>
</evidence>
<reference evidence="15" key="1">
    <citation type="submission" date="2017-10" db="EMBL/GenBank/DDBJ databases">
        <title>Completed PacBio SMRT sequence of Methylosinus trichosporium OB3b reveals presence of a third large plasmid.</title>
        <authorList>
            <person name="Charles T.C."/>
            <person name="Lynch M.D.J."/>
            <person name="Heil J.R."/>
            <person name="Cheng J."/>
        </authorList>
    </citation>
    <scope>NUCLEOTIDE SEQUENCE [LARGE SCALE GENOMIC DNA]</scope>
    <source>
        <strain evidence="15">OB3b</strain>
    </source>
</reference>
<accession>A0A2D2CX03</accession>
<keyword evidence="7 14" id="KW-0418">Kinase</keyword>
<dbReference type="InterPro" id="IPR050428">
    <property type="entry name" value="TCS_sensor_his_kinase"/>
</dbReference>
<dbReference type="SMART" id="SM00387">
    <property type="entry name" value="HATPase_c"/>
    <property type="match status" value="1"/>
</dbReference>
<proteinExistence type="predicted"/>
<dbReference type="STRING" id="595536.GCA_000178815_04296"/>
<keyword evidence="15" id="KW-1185">Reference proteome</keyword>
<dbReference type="PANTHER" id="PTHR45436">
    <property type="entry name" value="SENSOR HISTIDINE KINASE YKOH"/>
    <property type="match status" value="1"/>
</dbReference>
<dbReference type="InterPro" id="IPR004358">
    <property type="entry name" value="Sig_transdc_His_kin-like_C"/>
</dbReference>
<dbReference type="KEGG" id="mtw:CQW49_04330"/>
<keyword evidence="5" id="KW-0808">Transferase</keyword>
<evidence type="ECO:0000256" key="6">
    <source>
        <dbReference type="ARBA" id="ARBA00022692"/>
    </source>
</evidence>
<evidence type="ECO:0000256" key="1">
    <source>
        <dbReference type="ARBA" id="ARBA00000085"/>
    </source>
</evidence>
<dbReference type="RefSeq" id="WP_003613103.1">
    <property type="nucleotide sequence ID" value="NZ_ADVE02000001.1"/>
</dbReference>
<dbReference type="Proteomes" id="UP000230709">
    <property type="component" value="Chromosome"/>
</dbReference>
<keyword evidence="9" id="KW-0902">Two-component regulatory system</keyword>
<keyword evidence="6 11" id="KW-0812">Transmembrane</keyword>
<dbReference type="EC" id="2.7.13.3" evidence="3"/>
<evidence type="ECO:0000259" key="13">
    <source>
        <dbReference type="PROSITE" id="PS50885"/>
    </source>
</evidence>
<dbReference type="AlphaFoldDB" id="A0A2D2CX03"/>
<feature type="transmembrane region" description="Helical" evidence="11">
    <location>
        <begin position="33"/>
        <end position="50"/>
    </location>
</feature>
<dbReference type="PRINTS" id="PR00344">
    <property type="entry name" value="BCTRLSENSOR"/>
</dbReference>
<sequence>MTKAPSLALRIVGFLIVAQIFAFAIGWIATFTLGAYGLGYMVYSFDALAASRTKDMIVMSLTRGEDRRLRIEPNAELRAEIARAPLMRYAAFEAMTGRAVEGSAPELVPLLAKIVDLSTTHAHFNLPEDPKTEELGFMAVTRTPFGQMHIATYRQKFRFDDFYYSMRDEFAWLNAYIVAVVLISAATAWFAVRQGLRPLASVAAGAARIDMDSLHQRLPLRGVPAEILTLVDSMNGALARLDAGAARMRRYTANAAHELRTPLAILRARLEDKEDPTFKSDLMRDASQLQAIVEQLLAAARLGERQGPVDEWVDLVDAIRRIVADYMPLVIECGREIAFEGGPTPVVARGNRRAIECIVANLIDNALRAEPRGGTVLVTVGDARIEVIDHGEGVAPADRETIFEPFWRKSEATPGTGLGLAVARELMEKMGGRIAVLQTPGGGATFRLSFARGDLG</sequence>
<dbReference type="PROSITE" id="PS50885">
    <property type="entry name" value="HAMP"/>
    <property type="match status" value="1"/>
</dbReference>
<feature type="domain" description="Histidine kinase" evidence="12">
    <location>
        <begin position="254"/>
        <end position="454"/>
    </location>
</feature>
<organism evidence="14 15">
    <name type="scientific">Methylosinus trichosporium (strain ATCC 35070 / NCIMB 11131 / UNIQEM 75 / OB3b)</name>
    <dbReference type="NCBI Taxonomy" id="595536"/>
    <lineage>
        <taxon>Bacteria</taxon>
        <taxon>Pseudomonadati</taxon>
        <taxon>Pseudomonadota</taxon>
        <taxon>Alphaproteobacteria</taxon>
        <taxon>Hyphomicrobiales</taxon>
        <taxon>Methylocystaceae</taxon>
        <taxon>Methylosinus</taxon>
    </lineage>
</organism>
<dbReference type="Pfam" id="PF00512">
    <property type="entry name" value="HisKA"/>
    <property type="match status" value="1"/>
</dbReference>
<dbReference type="PANTHER" id="PTHR45436:SF5">
    <property type="entry name" value="SENSOR HISTIDINE KINASE TRCS"/>
    <property type="match status" value="1"/>
</dbReference>
<comment type="catalytic activity">
    <reaction evidence="1">
        <text>ATP + protein L-histidine = ADP + protein N-phospho-L-histidine.</text>
        <dbReference type="EC" id="2.7.13.3"/>
    </reaction>
</comment>
<gene>
    <name evidence="14" type="ORF">CQW49_04330</name>
</gene>
<dbReference type="SMART" id="SM00304">
    <property type="entry name" value="HAMP"/>
    <property type="match status" value="1"/>
</dbReference>
<dbReference type="SUPFAM" id="SSF47384">
    <property type="entry name" value="Homodimeric domain of signal transducing histidine kinase"/>
    <property type="match status" value="1"/>
</dbReference>
<dbReference type="PROSITE" id="PS50109">
    <property type="entry name" value="HIS_KIN"/>
    <property type="match status" value="1"/>
</dbReference>
<evidence type="ECO:0000256" key="11">
    <source>
        <dbReference type="SAM" id="Phobius"/>
    </source>
</evidence>
<comment type="subcellular location">
    <subcellularLocation>
        <location evidence="2">Membrane</location>
    </subcellularLocation>
</comment>
<dbReference type="SMART" id="SM00388">
    <property type="entry name" value="HisKA"/>
    <property type="match status" value="1"/>
</dbReference>
<dbReference type="InterPro" id="IPR003594">
    <property type="entry name" value="HATPase_dom"/>
</dbReference>
<evidence type="ECO:0000259" key="12">
    <source>
        <dbReference type="PROSITE" id="PS50109"/>
    </source>
</evidence>
<dbReference type="InterPro" id="IPR036890">
    <property type="entry name" value="HATPase_C_sf"/>
</dbReference>
<dbReference type="CDD" id="cd00082">
    <property type="entry name" value="HisKA"/>
    <property type="match status" value="1"/>
</dbReference>
<evidence type="ECO:0000256" key="10">
    <source>
        <dbReference type="ARBA" id="ARBA00023136"/>
    </source>
</evidence>
<feature type="domain" description="HAMP" evidence="13">
    <location>
        <begin position="193"/>
        <end position="246"/>
    </location>
</feature>
<evidence type="ECO:0000256" key="5">
    <source>
        <dbReference type="ARBA" id="ARBA00022679"/>
    </source>
</evidence>
<evidence type="ECO:0000313" key="15">
    <source>
        <dbReference type="Proteomes" id="UP000230709"/>
    </source>
</evidence>
<dbReference type="InterPro" id="IPR036097">
    <property type="entry name" value="HisK_dim/P_sf"/>
</dbReference>
<keyword evidence="8 11" id="KW-1133">Transmembrane helix</keyword>
<dbReference type="Gene3D" id="3.30.565.10">
    <property type="entry name" value="Histidine kinase-like ATPase, C-terminal domain"/>
    <property type="match status" value="1"/>
</dbReference>
<dbReference type="GO" id="GO:0000155">
    <property type="term" value="F:phosphorelay sensor kinase activity"/>
    <property type="evidence" value="ECO:0007669"/>
    <property type="project" value="InterPro"/>
</dbReference>
<dbReference type="Gene3D" id="1.10.287.130">
    <property type="match status" value="1"/>
</dbReference>
<evidence type="ECO:0000313" key="14">
    <source>
        <dbReference type="EMBL" id="ATQ67206.1"/>
    </source>
</evidence>
<dbReference type="SUPFAM" id="SSF55874">
    <property type="entry name" value="ATPase domain of HSP90 chaperone/DNA topoisomerase II/histidine kinase"/>
    <property type="match status" value="1"/>
</dbReference>
<keyword evidence="4" id="KW-0597">Phosphoprotein</keyword>
<feature type="transmembrane region" description="Helical" evidence="11">
    <location>
        <begin position="171"/>
        <end position="192"/>
    </location>
</feature>
<dbReference type="InterPro" id="IPR003660">
    <property type="entry name" value="HAMP_dom"/>
</dbReference>
<feature type="transmembrane region" description="Helical" evidence="11">
    <location>
        <begin position="7"/>
        <end position="27"/>
    </location>
</feature>
<evidence type="ECO:0000256" key="2">
    <source>
        <dbReference type="ARBA" id="ARBA00004370"/>
    </source>
</evidence>
<dbReference type="Pfam" id="PF00672">
    <property type="entry name" value="HAMP"/>
    <property type="match status" value="1"/>
</dbReference>